<reference evidence="5 6" key="1">
    <citation type="submission" date="2016-10" db="EMBL/GenBank/DDBJ databases">
        <authorList>
            <person name="de Groot N.N."/>
        </authorList>
    </citation>
    <scope>NUCLEOTIDE SEQUENCE [LARGE SCALE GENOMIC DNA]</scope>
    <source>
        <strain evidence="5 6">NLAE-zl-G339</strain>
    </source>
</reference>
<evidence type="ECO:0000313" key="4">
    <source>
        <dbReference type="EMBL" id="OUQ73531.1"/>
    </source>
</evidence>
<evidence type="ECO:0000313" key="3">
    <source>
        <dbReference type="EMBL" id="MCA4705656.1"/>
    </source>
</evidence>
<dbReference type="InterPro" id="IPR012338">
    <property type="entry name" value="Beta-lactam/transpept-like"/>
</dbReference>
<dbReference type="InterPro" id="IPR001466">
    <property type="entry name" value="Beta-lactam-related"/>
</dbReference>
<evidence type="ECO:0000313" key="7">
    <source>
        <dbReference type="Proteomes" id="UP000196036"/>
    </source>
</evidence>
<evidence type="ECO:0000259" key="2">
    <source>
        <dbReference type="Pfam" id="PF00144"/>
    </source>
</evidence>
<keyword evidence="1" id="KW-0732">Signal</keyword>
<dbReference type="PANTHER" id="PTHR43283">
    <property type="entry name" value="BETA-LACTAMASE-RELATED"/>
    <property type="match status" value="1"/>
</dbReference>
<dbReference type="PANTHER" id="PTHR43283:SF3">
    <property type="entry name" value="BETA-LACTAMASE FAMILY PROTEIN (AFU_ORTHOLOGUE AFUA_5G07500)"/>
    <property type="match status" value="1"/>
</dbReference>
<dbReference type="SUPFAM" id="SSF56601">
    <property type="entry name" value="beta-lactamase/transpeptidase-like"/>
    <property type="match status" value="1"/>
</dbReference>
<dbReference type="InterPro" id="IPR050789">
    <property type="entry name" value="Diverse_Enzym_Activities"/>
</dbReference>
<reference evidence="7" key="2">
    <citation type="submission" date="2017-04" db="EMBL/GenBank/DDBJ databases">
        <title>Function of individual gut microbiota members based on whole genome sequencing of pure cultures obtained from chicken caecum.</title>
        <authorList>
            <person name="Medvecky M."/>
            <person name="Cejkova D."/>
            <person name="Polansky O."/>
            <person name="Karasova D."/>
            <person name="Kubasova T."/>
            <person name="Cizek A."/>
            <person name="Rychlik I."/>
        </authorList>
    </citation>
    <scope>NUCLEOTIDE SEQUENCE [LARGE SCALE GENOMIC DNA]</scope>
    <source>
        <strain evidence="7">An109</strain>
    </source>
</reference>
<dbReference type="Pfam" id="PF00144">
    <property type="entry name" value="Beta-lactamase"/>
    <property type="match status" value="1"/>
</dbReference>
<organism evidence="5 6">
    <name type="scientific">Bacteroides xylanisolvens</name>
    <dbReference type="NCBI Taxonomy" id="371601"/>
    <lineage>
        <taxon>Bacteria</taxon>
        <taxon>Pseudomonadati</taxon>
        <taxon>Bacteroidota</taxon>
        <taxon>Bacteroidia</taxon>
        <taxon>Bacteroidales</taxon>
        <taxon>Bacteroidaceae</taxon>
        <taxon>Bacteroides</taxon>
    </lineage>
</organism>
<feature type="chain" id="PRO_5010234644" evidence="1">
    <location>
        <begin position="19"/>
        <end position="380"/>
    </location>
</feature>
<gene>
    <name evidence="4" type="ORF">B5E52_03165</name>
    <name evidence="3" type="ORF">LD004_18810</name>
    <name evidence="5" type="ORF">SAMN04487924_12239</name>
</gene>
<dbReference type="RefSeq" id="WP_074707396.1">
    <property type="nucleotide sequence ID" value="NZ_FNRP01000022.1"/>
</dbReference>
<feature type="signal peptide" evidence="1">
    <location>
        <begin position="1"/>
        <end position="18"/>
    </location>
</feature>
<evidence type="ECO:0000313" key="6">
    <source>
        <dbReference type="Proteomes" id="UP000183040"/>
    </source>
</evidence>
<dbReference type="AlphaFoldDB" id="A0A1H4FSH7"/>
<dbReference type="Gene3D" id="3.40.710.10">
    <property type="entry name" value="DD-peptidase/beta-lactamase superfamily"/>
    <property type="match status" value="1"/>
</dbReference>
<dbReference type="Proteomes" id="UP000196036">
    <property type="component" value="Unassembled WGS sequence"/>
</dbReference>
<sequence>MRYFLLLCFISLSLYSEAQISNKEIDAVLMPYVTSGEVSGIVTIVAKGENILSVNNVGFQNIDKNKKMEPDALFWIASQSKPIAATAVMMLVEEGKLSLDEPITTYIPEFNRLVVARIWREGWQVEERLSKPITLRHLLSHTSGMQWVAELQGQAKKIDVLPLQLSLYASTTTPLFFEPGERYNYSNQGINVAAAIIERVSGKPYFDFLQSRLFEPLGMKSATFWPADKDLEKLAVPYKKGSDGKLEETTIDQLQYPLSDRTKRFAEAAGGLFCKPIDLVKFYQMIANKGVYKGKRYISESSIAEMGKKQTSIDIKDSYGLGWSVTDSFMGHGGAYGTDTKVYQKDGYVVMYFIQEQGLPKSGEAQIRFLNTVQKIYGIQ</sequence>
<dbReference type="Proteomes" id="UP000183040">
    <property type="component" value="Unassembled WGS sequence"/>
</dbReference>
<proteinExistence type="predicted"/>
<reference evidence="4" key="3">
    <citation type="journal article" date="2018" name="BMC Genomics">
        <title>Whole genome sequencing and function prediction of 133 gut anaerobes isolated from chicken caecum in pure cultures.</title>
        <authorList>
            <person name="Medvecky M."/>
            <person name="Cejkova D."/>
            <person name="Polansky O."/>
            <person name="Karasova D."/>
            <person name="Kubasova T."/>
            <person name="Cizek A."/>
            <person name="Rychlik I."/>
        </authorList>
    </citation>
    <scope>NUCLEOTIDE SEQUENCE</scope>
    <source>
        <strain evidence="4">An109</strain>
    </source>
</reference>
<evidence type="ECO:0000313" key="5">
    <source>
        <dbReference type="EMBL" id="SEB00111.1"/>
    </source>
</evidence>
<name>A0A1H4FSH7_9BACE</name>
<dbReference type="Proteomes" id="UP001198461">
    <property type="component" value="Unassembled WGS sequence"/>
</dbReference>
<reference evidence="3" key="4">
    <citation type="submission" date="2023-08" db="EMBL/GenBank/DDBJ databases">
        <title>Mucin Metabolism Genes Underlie the Key Renovations of Bacteroides xylanisolvens Genomes in Captive Great Apes.</title>
        <authorList>
            <person name="Nishida A.H."/>
        </authorList>
    </citation>
    <scope>NUCLEOTIDE SEQUENCE</scope>
    <source>
        <strain evidence="3">P13.H9</strain>
    </source>
</reference>
<feature type="domain" description="Beta-lactamase-related" evidence="2">
    <location>
        <begin position="26"/>
        <end position="367"/>
    </location>
</feature>
<dbReference type="EMBL" id="FNRP01000022">
    <property type="protein sequence ID" value="SEB00111.1"/>
    <property type="molecule type" value="Genomic_DNA"/>
</dbReference>
<dbReference type="EMBL" id="JAIWYE010000033">
    <property type="protein sequence ID" value="MCA4705656.1"/>
    <property type="molecule type" value="Genomic_DNA"/>
</dbReference>
<protein>
    <submittedName>
        <fullName evidence="3">Beta-lactamase family protein</fullName>
    </submittedName>
    <submittedName>
        <fullName evidence="5">CubicO group peptidase, beta-lactamase class C family</fullName>
    </submittedName>
</protein>
<evidence type="ECO:0000256" key="1">
    <source>
        <dbReference type="SAM" id="SignalP"/>
    </source>
</evidence>
<accession>A0A1H4FSH7</accession>
<dbReference type="EMBL" id="NFLW01000004">
    <property type="protein sequence ID" value="OUQ73531.1"/>
    <property type="molecule type" value="Genomic_DNA"/>
</dbReference>